<evidence type="ECO:0000313" key="3">
    <source>
        <dbReference type="Proteomes" id="UP000265520"/>
    </source>
</evidence>
<dbReference type="EMBL" id="LXQA011129373">
    <property type="protein sequence ID" value="MCI86005.1"/>
    <property type="molecule type" value="Genomic_DNA"/>
</dbReference>
<proteinExistence type="predicted"/>
<comment type="caution">
    <text evidence="2">The sequence shown here is derived from an EMBL/GenBank/DDBJ whole genome shotgun (WGS) entry which is preliminary data.</text>
</comment>
<protein>
    <submittedName>
        <fullName evidence="2">Uncharacterized protein</fullName>
    </submittedName>
</protein>
<name>A0A392VGP4_9FABA</name>
<feature type="region of interest" description="Disordered" evidence="1">
    <location>
        <begin position="1"/>
        <end position="50"/>
    </location>
</feature>
<feature type="compositionally biased region" description="Polar residues" evidence="1">
    <location>
        <begin position="1"/>
        <end position="18"/>
    </location>
</feature>
<dbReference type="Proteomes" id="UP000265520">
    <property type="component" value="Unassembled WGS sequence"/>
</dbReference>
<feature type="non-terminal residue" evidence="2">
    <location>
        <position position="1"/>
    </location>
</feature>
<accession>A0A392VGP4</accession>
<feature type="compositionally biased region" description="Polar residues" evidence="1">
    <location>
        <begin position="33"/>
        <end position="50"/>
    </location>
</feature>
<evidence type="ECO:0000256" key="1">
    <source>
        <dbReference type="SAM" id="MobiDB-lite"/>
    </source>
</evidence>
<keyword evidence="3" id="KW-1185">Reference proteome</keyword>
<dbReference type="AlphaFoldDB" id="A0A392VGP4"/>
<organism evidence="2 3">
    <name type="scientific">Trifolium medium</name>
    <dbReference type="NCBI Taxonomy" id="97028"/>
    <lineage>
        <taxon>Eukaryota</taxon>
        <taxon>Viridiplantae</taxon>
        <taxon>Streptophyta</taxon>
        <taxon>Embryophyta</taxon>
        <taxon>Tracheophyta</taxon>
        <taxon>Spermatophyta</taxon>
        <taxon>Magnoliopsida</taxon>
        <taxon>eudicotyledons</taxon>
        <taxon>Gunneridae</taxon>
        <taxon>Pentapetalae</taxon>
        <taxon>rosids</taxon>
        <taxon>fabids</taxon>
        <taxon>Fabales</taxon>
        <taxon>Fabaceae</taxon>
        <taxon>Papilionoideae</taxon>
        <taxon>50 kb inversion clade</taxon>
        <taxon>NPAAA clade</taxon>
        <taxon>Hologalegina</taxon>
        <taxon>IRL clade</taxon>
        <taxon>Trifolieae</taxon>
        <taxon>Trifolium</taxon>
    </lineage>
</organism>
<reference evidence="2 3" key="1">
    <citation type="journal article" date="2018" name="Front. Plant Sci.">
        <title>Red Clover (Trifolium pratense) and Zigzag Clover (T. medium) - A Picture of Genomic Similarities and Differences.</title>
        <authorList>
            <person name="Dluhosova J."/>
            <person name="Istvanek J."/>
            <person name="Nedelnik J."/>
            <person name="Repkova J."/>
        </authorList>
    </citation>
    <scope>NUCLEOTIDE SEQUENCE [LARGE SCALE GENOMIC DNA]</scope>
    <source>
        <strain evidence="3">cv. 10/8</strain>
        <tissue evidence="2">Leaf</tissue>
    </source>
</reference>
<sequence>RTTRAASSVSARINTHGQTRVILEQKSRKPRASKSNTSAGRHASSPFSTW</sequence>
<evidence type="ECO:0000313" key="2">
    <source>
        <dbReference type="EMBL" id="MCI86005.1"/>
    </source>
</evidence>